<keyword evidence="3" id="KW-1185">Reference proteome</keyword>
<dbReference type="HOGENOM" id="CLU_2873927_0_0_1"/>
<feature type="non-terminal residue" evidence="2">
    <location>
        <position position="64"/>
    </location>
</feature>
<gene>
    <name evidence="2" type="ORF">PHACADRAFT_259232</name>
</gene>
<dbReference type="GeneID" id="18917358"/>
<dbReference type="EMBL" id="JH930474">
    <property type="protein sequence ID" value="EKM53077.1"/>
    <property type="molecule type" value="Genomic_DNA"/>
</dbReference>
<dbReference type="AlphaFoldDB" id="K5WRR1"/>
<reference evidence="2 3" key="1">
    <citation type="journal article" date="2012" name="BMC Genomics">
        <title>Comparative genomics of the white-rot fungi, Phanerochaete carnosa and P. chrysosporium, to elucidate the genetic basis of the distinct wood types they colonize.</title>
        <authorList>
            <person name="Suzuki H."/>
            <person name="MacDonald J."/>
            <person name="Syed K."/>
            <person name="Salamov A."/>
            <person name="Hori C."/>
            <person name="Aerts A."/>
            <person name="Henrissat B."/>
            <person name="Wiebenga A."/>
            <person name="vanKuyk P.A."/>
            <person name="Barry K."/>
            <person name="Lindquist E."/>
            <person name="LaButti K."/>
            <person name="Lapidus A."/>
            <person name="Lucas S."/>
            <person name="Coutinho P."/>
            <person name="Gong Y."/>
            <person name="Samejima M."/>
            <person name="Mahadevan R."/>
            <person name="Abou-Zaid M."/>
            <person name="de Vries R.P."/>
            <person name="Igarashi K."/>
            <person name="Yadav J.S."/>
            <person name="Grigoriev I.V."/>
            <person name="Master E.R."/>
        </authorList>
    </citation>
    <scope>NUCLEOTIDE SEQUENCE [LARGE SCALE GENOMIC DNA]</scope>
    <source>
        <strain evidence="2 3">HHB-10118-sp</strain>
    </source>
</reference>
<name>K5WRR1_PHACS</name>
<evidence type="ECO:0000313" key="3">
    <source>
        <dbReference type="Proteomes" id="UP000008370"/>
    </source>
</evidence>
<protein>
    <submittedName>
        <fullName evidence="2">Uncharacterized protein</fullName>
    </submittedName>
</protein>
<dbReference type="KEGG" id="pco:PHACADRAFT_259232"/>
<evidence type="ECO:0000313" key="2">
    <source>
        <dbReference type="EMBL" id="EKM53077.1"/>
    </source>
</evidence>
<sequence length="64" mass="6700">MGVLQPRRLSGAAVLPTTSDGGRPCGSSPRGKLPAARETYGENSAMLDSSVLTKTPERLASREN</sequence>
<accession>K5WRR1</accession>
<dbReference type="RefSeq" id="XP_007397780.1">
    <property type="nucleotide sequence ID" value="XM_007397718.1"/>
</dbReference>
<dbReference type="InParanoid" id="K5WRR1"/>
<feature type="region of interest" description="Disordered" evidence="1">
    <location>
        <begin position="1"/>
        <end position="64"/>
    </location>
</feature>
<feature type="compositionally biased region" description="Basic and acidic residues" evidence="1">
    <location>
        <begin position="55"/>
        <end position="64"/>
    </location>
</feature>
<organism evidence="2 3">
    <name type="scientific">Phanerochaete carnosa (strain HHB-10118-sp)</name>
    <name type="common">White-rot fungus</name>
    <name type="synonym">Peniophora carnosa</name>
    <dbReference type="NCBI Taxonomy" id="650164"/>
    <lineage>
        <taxon>Eukaryota</taxon>
        <taxon>Fungi</taxon>
        <taxon>Dikarya</taxon>
        <taxon>Basidiomycota</taxon>
        <taxon>Agaricomycotina</taxon>
        <taxon>Agaricomycetes</taxon>
        <taxon>Polyporales</taxon>
        <taxon>Phanerochaetaceae</taxon>
        <taxon>Phanerochaete</taxon>
    </lineage>
</organism>
<dbReference type="Proteomes" id="UP000008370">
    <property type="component" value="Unassembled WGS sequence"/>
</dbReference>
<proteinExistence type="predicted"/>
<evidence type="ECO:0000256" key="1">
    <source>
        <dbReference type="SAM" id="MobiDB-lite"/>
    </source>
</evidence>